<comment type="caution">
    <text evidence="2">The sequence shown here is derived from an EMBL/GenBank/DDBJ whole genome shotgun (WGS) entry which is preliminary data.</text>
</comment>
<sequence>MDAARQVLENLTSRERQALLAVCTESTEELRKLISAVQTQPKPELSSKSLTVHEIWGKKELPLIKDAYLQLSPSLNNAAWIYHATGALVGILESTGTSRTLFTRNDEDNPYMTLKVTLDPRSQTITPDADLDELLTDTGNIFFMHFSTSIPFPSLSNDWNLGKIGTKLSDNESWMVRGNWHCALSGQYAVGLGREHGHECAHIIPATTAVDVFEAFVKAAMAADPTFPIIESLSSFENILYIIVAFQKAIDHEAVGIYCPSWNVENYDGNEDEDQDFRFPNITAPLLELHHWVGPHNRPPQHQQPLKTMINKINKLRKQKTTTSSSGHPPEPSSSRTASHNCADSPPFALWYTHNSPYTCNTNDPSNSCPPPVLLKLHYGVFVAQKFASDELKAIALGGRDTRAGGEQMDEEDWSEGR</sequence>
<gene>
    <name evidence="2" type="ORF">MVEN_01511400</name>
</gene>
<dbReference type="EMBL" id="JACAZI010000012">
    <property type="protein sequence ID" value="KAF7347550.1"/>
    <property type="molecule type" value="Genomic_DNA"/>
</dbReference>
<organism evidence="2 3">
    <name type="scientific">Mycena venus</name>
    <dbReference type="NCBI Taxonomy" id="2733690"/>
    <lineage>
        <taxon>Eukaryota</taxon>
        <taxon>Fungi</taxon>
        <taxon>Dikarya</taxon>
        <taxon>Basidiomycota</taxon>
        <taxon>Agaricomycotina</taxon>
        <taxon>Agaricomycetes</taxon>
        <taxon>Agaricomycetidae</taxon>
        <taxon>Agaricales</taxon>
        <taxon>Marasmiineae</taxon>
        <taxon>Mycenaceae</taxon>
        <taxon>Mycena</taxon>
    </lineage>
</organism>
<dbReference type="Proteomes" id="UP000620124">
    <property type="component" value="Unassembled WGS sequence"/>
</dbReference>
<proteinExistence type="predicted"/>
<dbReference type="AlphaFoldDB" id="A0A8H6XT03"/>
<feature type="region of interest" description="Disordered" evidence="1">
    <location>
        <begin position="317"/>
        <end position="341"/>
    </location>
</feature>
<reference evidence="2" key="1">
    <citation type="submission" date="2020-05" db="EMBL/GenBank/DDBJ databases">
        <title>Mycena genomes resolve the evolution of fungal bioluminescence.</title>
        <authorList>
            <person name="Tsai I.J."/>
        </authorList>
    </citation>
    <scope>NUCLEOTIDE SEQUENCE</scope>
    <source>
        <strain evidence="2">CCC161011</strain>
    </source>
</reference>
<evidence type="ECO:0000313" key="2">
    <source>
        <dbReference type="EMBL" id="KAF7347550.1"/>
    </source>
</evidence>
<evidence type="ECO:0000313" key="3">
    <source>
        <dbReference type="Proteomes" id="UP000620124"/>
    </source>
</evidence>
<name>A0A8H6XT03_9AGAR</name>
<evidence type="ECO:0000256" key="1">
    <source>
        <dbReference type="SAM" id="MobiDB-lite"/>
    </source>
</evidence>
<protein>
    <submittedName>
        <fullName evidence="2">Uncharacterized protein</fullName>
    </submittedName>
</protein>
<dbReference type="OrthoDB" id="3065173at2759"/>
<keyword evidence="3" id="KW-1185">Reference proteome</keyword>
<accession>A0A8H6XT03</accession>